<keyword evidence="7" id="KW-1185">Reference proteome</keyword>
<dbReference type="EMBL" id="LTBB01000011">
    <property type="protein sequence ID" value="KYH28272.1"/>
    <property type="molecule type" value="Genomic_DNA"/>
</dbReference>
<dbReference type="SUPFAM" id="SSF51569">
    <property type="entry name" value="Aldolase"/>
    <property type="match status" value="1"/>
</dbReference>
<dbReference type="InterPro" id="IPR013785">
    <property type="entry name" value="Aldolase_TIM"/>
</dbReference>
<name>A0A151AKX9_9CLOT</name>
<keyword evidence="4 6" id="KW-0456">Lyase</keyword>
<dbReference type="EC" id="4.1.2.21" evidence="6"/>
<evidence type="ECO:0000313" key="6">
    <source>
        <dbReference type="EMBL" id="KYH28272.1"/>
    </source>
</evidence>
<comment type="pathway">
    <text evidence="1">Carbohydrate acid metabolism.</text>
</comment>
<dbReference type="AlphaFoldDB" id="A0A151AKX9"/>
<organism evidence="6 7">
    <name type="scientific">Clostridium colicanis DSM 13634</name>
    <dbReference type="NCBI Taxonomy" id="1121305"/>
    <lineage>
        <taxon>Bacteria</taxon>
        <taxon>Bacillati</taxon>
        <taxon>Bacillota</taxon>
        <taxon>Clostridia</taxon>
        <taxon>Eubacteriales</taxon>
        <taxon>Clostridiaceae</taxon>
        <taxon>Clostridium</taxon>
    </lineage>
</organism>
<dbReference type="STRING" id="1121305.CLCOL_19980"/>
<evidence type="ECO:0000256" key="4">
    <source>
        <dbReference type="ARBA" id="ARBA00023239"/>
    </source>
</evidence>
<dbReference type="Gene3D" id="3.20.20.70">
    <property type="entry name" value="Aldolase class I"/>
    <property type="match status" value="1"/>
</dbReference>
<dbReference type="GO" id="GO:0008674">
    <property type="term" value="F:2-dehydro-3-deoxy-6-phosphogalactonate aldolase activity"/>
    <property type="evidence" value="ECO:0007669"/>
    <property type="project" value="UniProtKB-EC"/>
</dbReference>
<proteinExistence type="inferred from homology"/>
<evidence type="ECO:0000256" key="1">
    <source>
        <dbReference type="ARBA" id="ARBA00004761"/>
    </source>
</evidence>
<dbReference type="PATRIC" id="fig|1121305.3.peg.2003"/>
<gene>
    <name evidence="6" type="primary">dgoA</name>
    <name evidence="6" type="ORF">CLCOL_19980</name>
</gene>
<keyword evidence="5" id="KW-0119">Carbohydrate metabolism</keyword>
<dbReference type="RefSeq" id="WP_061858819.1">
    <property type="nucleotide sequence ID" value="NZ_LTBB01000011.1"/>
</dbReference>
<accession>A0A151AKX9</accession>
<comment type="caution">
    <text evidence="6">The sequence shown here is derived from an EMBL/GenBank/DDBJ whole genome shotgun (WGS) entry which is preliminary data.</text>
</comment>
<dbReference type="Pfam" id="PF01081">
    <property type="entry name" value="Aldolase"/>
    <property type="match status" value="1"/>
</dbReference>
<evidence type="ECO:0000256" key="2">
    <source>
        <dbReference type="ARBA" id="ARBA00006906"/>
    </source>
</evidence>
<comment type="similarity">
    <text evidence="2">Belongs to the KHG/KDPG aldolase family.</text>
</comment>
<dbReference type="PANTHER" id="PTHR30246:SF1">
    <property type="entry name" value="2-DEHYDRO-3-DEOXY-6-PHOSPHOGALACTONATE ALDOLASE-RELATED"/>
    <property type="match status" value="1"/>
</dbReference>
<comment type="subunit">
    <text evidence="3">Homotrimer.</text>
</comment>
<evidence type="ECO:0000256" key="3">
    <source>
        <dbReference type="ARBA" id="ARBA00011233"/>
    </source>
</evidence>
<dbReference type="Proteomes" id="UP000075374">
    <property type="component" value="Unassembled WGS sequence"/>
</dbReference>
<sequence length="211" mass="22958">MYKDVLESIEKNKIIAILNGFSFSQSMKTIETLIKSGITNIEITLNTLNALEHIKEAVKKFDKVANIGAGKVKGEEDARKAIEAGARFLVTSNLSVNAIEYANTEGVLIIPGVLTHTEIITAQNLGCSMIKLFPVSAVSEKYVKQIKGPSDDVKIMAVGGVNMENVGKYINLGVNAVGVGSDLIRRDLVEKGDYDSLQIHFEEFKSKLNIA</sequence>
<evidence type="ECO:0000313" key="7">
    <source>
        <dbReference type="Proteomes" id="UP000075374"/>
    </source>
</evidence>
<evidence type="ECO:0000256" key="5">
    <source>
        <dbReference type="ARBA" id="ARBA00023277"/>
    </source>
</evidence>
<reference evidence="6 7" key="1">
    <citation type="submission" date="2016-02" db="EMBL/GenBank/DDBJ databases">
        <title>Genome sequence of Clostridium colicanis DSM 13634.</title>
        <authorList>
            <person name="Poehlein A."/>
            <person name="Daniel R."/>
        </authorList>
    </citation>
    <scope>NUCLEOTIDE SEQUENCE [LARGE SCALE GENOMIC DNA]</scope>
    <source>
        <strain evidence="6 7">DSM 13634</strain>
    </source>
</reference>
<dbReference type="InterPro" id="IPR000887">
    <property type="entry name" value="Aldlse_KDPG_KHG"/>
</dbReference>
<protein>
    <submittedName>
        <fullName evidence="6">2-dehydro-3-deoxy-6-phosphogalactonate aldolase</fullName>
        <ecNumber evidence="6">4.1.2.21</ecNumber>
    </submittedName>
</protein>
<dbReference type="PANTHER" id="PTHR30246">
    <property type="entry name" value="2-KETO-3-DEOXY-6-PHOSPHOGLUCONATE ALDOLASE"/>
    <property type="match status" value="1"/>
</dbReference>
<dbReference type="CDD" id="cd00452">
    <property type="entry name" value="KDPG_aldolase"/>
    <property type="match status" value="1"/>
</dbReference>